<dbReference type="InterPro" id="IPR002586">
    <property type="entry name" value="CobQ/CobB/MinD/ParA_Nub-bd_dom"/>
</dbReference>
<keyword evidence="5 9" id="KW-0547">Nucleotide-binding</keyword>
<dbReference type="Gene3D" id="3.40.50.880">
    <property type="match status" value="1"/>
</dbReference>
<evidence type="ECO:0000256" key="4">
    <source>
        <dbReference type="ARBA" id="ARBA00022598"/>
    </source>
</evidence>
<keyword evidence="3 9" id="KW-0169">Cobalamin biosynthesis</keyword>
<organism evidence="12 13">
    <name type="scientific">Aureimonas pseudogalii</name>
    <dbReference type="NCBI Taxonomy" id="1744844"/>
    <lineage>
        <taxon>Bacteria</taxon>
        <taxon>Pseudomonadati</taxon>
        <taxon>Pseudomonadota</taxon>
        <taxon>Alphaproteobacteria</taxon>
        <taxon>Hyphomicrobiales</taxon>
        <taxon>Aurantimonadaceae</taxon>
        <taxon>Aureimonas</taxon>
    </lineage>
</organism>
<evidence type="ECO:0000259" key="11">
    <source>
        <dbReference type="Pfam" id="PF07685"/>
    </source>
</evidence>
<proteinExistence type="inferred from homology"/>
<dbReference type="InterPro" id="IPR004484">
    <property type="entry name" value="CbiA/CobB_synth"/>
</dbReference>
<feature type="active site" description="Nucleophile" evidence="9">
    <location>
        <position position="344"/>
    </location>
</feature>
<evidence type="ECO:0000256" key="6">
    <source>
        <dbReference type="ARBA" id="ARBA00022840"/>
    </source>
</evidence>
<dbReference type="SUPFAM" id="SSF52540">
    <property type="entry name" value="P-loop containing nucleoside triphosphate hydrolases"/>
    <property type="match status" value="1"/>
</dbReference>
<dbReference type="GO" id="GO:0009236">
    <property type="term" value="P:cobalamin biosynthetic process"/>
    <property type="evidence" value="ECO:0007669"/>
    <property type="project" value="UniProtKB-UniRule"/>
</dbReference>
<comment type="similarity">
    <text evidence="2">Belongs to the CobB/CobQ family. CobQ subfamily.</text>
</comment>
<evidence type="ECO:0000256" key="7">
    <source>
        <dbReference type="ARBA" id="ARBA00022842"/>
    </source>
</evidence>
<dbReference type="NCBIfam" id="TIGR00379">
    <property type="entry name" value="cobB"/>
    <property type="match status" value="1"/>
</dbReference>
<dbReference type="PANTHER" id="PTHR43873:SF1">
    <property type="entry name" value="COBYRINATE A,C-DIAMIDE SYNTHASE"/>
    <property type="match status" value="1"/>
</dbReference>
<name>A0A7W6H6W7_9HYPH</name>
<dbReference type="GO" id="GO:0005524">
    <property type="term" value="F:ATP binding"/>
    <property type="evidence" value="ECO:0007669"/>
    <property type="project" value="UniProtKB-UniRule"/>
</dbReference>
<dbReference type="InterPro" id="IPR011698">
    <property type="entry name" value="GATase_3"/>
</dbReference>
<evidence type="ECO:0000256" key="8">
    <source>
        <dbReference type="ARBA" id="ARBA00022962"/>
    </source>
</evidence>
<keyword evidence="4 9" id="KW-0436">Ligase</keyword>
<sequence length="451" mass="46901">MSDRPAPPPSHARPGFLLAAPHSGSGKTLATLALLRWLARRGVEVAPAKAGPDYIDPAFHAAASGRSSVNLDPWAMRPALLRRLAGSGDRPLVVEGMMGLFDGAADGTGSAADLAVLLGLPVVLVIDCARQSHSVAALVRGFRDHRADVVLGGLILNRVGSARHEAMLRAALEPLGLPVLVALPARADLALPERHLGLVQAGETEGLEAFLERAADGIGEGLDEALLMRLLAGPGRADADLSGTQGTGSPAATPLTPLGQRIAVARDVAFAFAYPHLLDGWQAAGAELSFFSPLADEGPAPDADAVFLPGGYPELHAGRLADAAGFRAGVHAAAVRGARIYGECGGYMALGETLEDADGKTHAMLGLLPLATSFRLRRRHLGYRRLSPLEASPWAHPLTAHEFHYATVLREGEADRLFAARDALGADLGAMGLARGRVAGSFLHVVDRGAA</sequence>
<evidence type="ECO:0000256" key="5">
    <source>
        <dbReference type="ARBA" id="ARBA00022741"/>
    </source>
</evidence>
<dbReference type="PANTHER" id="PTHR43873">
    <property type="entry name" value="COBYRINATE A,C-DIAMIDE SYNTHASE"/>
    <property type="match status" value="1"/>
</dbReference>
<reference evidence="12 13" key="1">
    <citation type="submission" date="2020-08" db="EMBL/GenBank/DDBJ databases">
        <title>Genomic Encyclopedia of Type Strains, Phase IV (KMG-IV): sequencing the most valuable type-strain genomes for metagenomic binning, comparative biology and taxonomic classification.</title>
        <authorList>
            <person name="Goeker M."/>
        </authorList>
    </citation>
    <scope>NUCLEOTIDE SEQUENCE [LARGE SCALE GENOMIC DNA]</scope>
    <source>
        <strain evidence="12 13">DSM 102238</strain>
    </source>
</reference>
<dbReference type="Pfam" id="PF01656">
    <property type="entry name" value="CbiA"/>
    <property type="match status" value="1"/>
</dbReference>
<comment type="catalytic activity">
    <reaction evidence="9">
        <text>hydrogenobyrinate + 2 L-glutamine + 2 ATP + 2 H2O = hydrogenobyrinate a,c-diamide + 2 L-glutamate + 2 ADP + 2 phosphate + 2 H(+)</text>
        <dbReference type="Rhea" id="RHEA:12544"/>
        <dbReference type="ChEBI" id="CHEBI:15377"/>
        <dbReference type="ChEBI" id="CHEBI:15378"/>
        <dbReference type="ChEBI" id="CHEBI:29985"/>
        <dbReference type="ChEBI" id="CHEBI:30616"/>
        <dbReference type="ChEBI" id="CHEBI:43474"/>
        <dbReference type="ChEBI" id="CHEBI:58359"/>
        <dbReference type="ChEBI" id="CHEBI:77873"/>
        <dbReference type="ChEBI" id="CHEBI:77874"/>
        <dbReference type="ChEBI" id="CHEBI:456216"/>
        <dbReference type="EC" id="6.3.5.9"/>
    </reaction>
</comment>
<dbReference type="GO" id="GO:0042242">
    <property type="term" value="F:cobyrinic acid a,c-diamide synthase activity"/>
    <property type="evidence" value="ECO:0007669"/>
    <property type="project" value="InterPro"/>
</dbReference>
<evidence type="ECO:0000256" key="2">
    <source>
        <dbReference type="ARBA" id="ARBA00006205"/>
    </source>
</evidence>
<feature type="domain" description="CobQ/CobB/MinD/ParA nucleotide binding" evidence="10">
    <location>
        <begin position="18"/>
        <end position="196"/>
    </location>
</feature>
<gene>
    <name evidence="9" type="primary">cobB</name>
    <name evidence="12" type="ORF">GGR04_003521</name>
</gene>
<dbReference type="Pfam" id="PF07685">
    <property type="entry name" value="GATase_3"/>
    <property type="match status" value="1"/>
</dbReference>
<keyword evidence="7 9" id="KW-0460">Magnesium</keyword>
<keyword evidence="13" id="KW-1185">Reference proteome</keyword>
<keyword evidence="6 9" id="KW-0067">ATP-binding</keyword>
<dbReference type="AlphaFoldDB" id="A0A7W6H6W7"/>
<keyword evidence="8 9" id="KW-0315">Glutamine amidotransferase</keyword>
<feature type="domain" description="CobB/CobQ-like glutamine amidotransferase" evidence="11">
    <location>
        <begin position="261"/>
        <end position="446"/>
    </location>
</feature>
<dbReference type="EC" id="6.3.5.9" evidence="9"/>
<dbReference type="Proteomes" id="UP000542776">
    <property type="component" value="Unassembled WGS sequence"/>
</dbReference>
<comment type="similarity">
    <text evidence="9">Belongs to the CobB/CbiA family.</text>
</comment>
<evidence type="ECO:0000256" key="1">
    <source>
        <dbReference type="ARBA" id="ARBA00001946"/>
    </source>
</evidence>
<comment type="pathway">
    <text evidence="9">Cofactor biosynthesis; adenosylcobalamin biosynthesis; cob(II)yrinate a,c-diamide from precorrin-2 (aerobic route): step 9/10.</text>
</comment>
<dbReference type="Gene3D" id="3.40.50.300">
    <property type="entry name" value="P-loop containing nucleotide triphosphate hydrolases"/>
    <property type="match status" value="1"/>
</dbReference>
<dbReference type="InterPro" id="IPR027417">
    <property type="entry name" value="P-loop_NTPase"/>
</dbReference>
<evidence type="ECO:0000259" key="10">
    <source>
        <dbReference type="Pfam" id="PF01656"/>
    </source>
</evidence>
<comment type="function">
    <text evidence="9">Catalyzes the ATP-dependent amidation of the two carboxylate groups at positions a and c of hydrogenobyrinate, using either L-glutamine or ammonia as the nitrogen source.</text>
</comment>
<dbReference type="RefSeq" id="WP_183201197.1">
    <property type="nucleotide sequence ID" value="NZ_JACIEK010000011.1"/>
</dbReference>
<dbReference type="UniPathway" id="UPA00148">
    <property type="reaction ID" value="UER00220"/>
</dbReference>
<evidence type="ECO:0000313" key="12">
    <source>
        <dbReference type="EMBL" id="MBB3999651.1"/>
    </source>
</evidence>
<comment type="domain">
    <text evidence="9">Comprises of two domains. The C-terminal domain contains the binding site for glutamine and catalyzes the hydrolysis of this substrate to glutamate and ammonia. The N-terminal domain is anticipated to bind ATP and hydrogenobyrinate and catalyzes the ultimate synthesis of the diamide product. The ammonia produced via the glutaminase domain is probably translocated to the adjacent domain via a molecular tunnel, where it reacts with an activated intermediate.</text>
</comment>
<comment type="caution">
    <text evidence="12">The sequence shown here is derived from an EMBL/GenBank/DDBJ whole genome shotgun (WGS) entry which is preliminary data.</text>
</comment>
<dbReference type="PROSITE" id="PS51274">
    <property type="entry name" value="GATASE_COBBQ"/>
    <property type="match status" value="1"/>
</dbReference>
<dbReference type="EMBL" id="JACIEK010000011">
    <property type="protein sequence ID" value="MBB3999651.1"/>
    <property type="molecule type" value="Genomic_DNA"/>
</dbReference>
<evidence type="ECO:0000256" key="9">
    <source>
        <dbReference type="HAMAP-Rule" id="MF_00027"/>
    </source>
</evidence>
<comment type="cofactor">
    <cofactor evidence="1 9">
        <name>Mg(2+)</name>
        <dbReference type="ChEBI" id="CHEBI:18420"/>
    </cofactor>
</comment>
<protein>
    <recommendedName>
        <fullName evidence="9">Hydrogenobyrinate a,c-diamide synthase</fullName>
        <ecNumber evidence="9">6.3.5.9</ecNumber>
    </recommendedName>
    <alternativeName>
        <fullName evidence="9">Hydrogenobyrinic acid a,c-diamide synthase</fullName>
    </alternativeName>
</protein>
<evidence type="ECO:0000256" key="3">
    <source>
        <dbReference type="ARBA" id="ARBA00022573"/>
    </source>
</evidence>
<dbReference type="InterPro" id="IPR029062">
    <property type="entry name" value="Class_I_gatase-like"/>
</dbReference>
<accession>A0A7W6H6W7</accession>
<feature type="site" description="Increases nucleophilicity of active site Cys" evidence="9">
    <location>
        <position position="444"/>
    </location>
</feature>
<dbReference type="HAMAP" id="MF_00027">
    <property type="entry name" value="CobB_CbiA"/>
    <property type="match status" value="1"/>
</dbReference>
<comment type="miscellaneous">
    <text evidence="9">The a and c carboxylates of hydrogenobyrinate are activated for nucleophilic attack via formation of a phosphorylated intermediate by ATP. CobB catalyzes first the amidation of the c-carboxylate, and then that of the a-carboxylate.</text>
</comment>
<evidence type="ECO:0000313" key="13">
    <source>
        <dbReference type="Proteomes" id="UP000542776"/>
    </source>
</evidence>
<dbReference type="SUPFAM" id="SSF52317">
    <property type="entry name" value="Class I glutamine amidotransferase-like"/>
    <property type="match status" value="1"/>
</dbReference>
<dbReference type="NCBIfam" id="NF002204">
    <property type="entry name" value="PRK01077.1"/>
    <property type="match status" value="1"/>
</dbReference>
<dbReference type="GO" id="GO:0043802">
    <property type="term" value="F:hydrogenobyrinic acid a,c-diamide synthase (glutamine-hydrolysing) activity"/>
    <property type="evidence" value="ECO:0007669"/>
    <property type="project" value="UniProtKB-UniRule"/>
</dbReference>